<feature type="repeat" description="TPR" evidence="3">
    <location>
        <begin position="94"/>
        <end position="127"/>
    </location>
</feature>
<dbReference type="Proteomes" id="UP000198703">
    <property type="component" value="Unassembled WGS sequence"/>
</dbReference>
<reference evidence="5 6" key="1">
    <citation type="submission" date="2016-10" db="EMBL/GenBank/DDBJ databases">
        <authorList>
            <person name="de Groot N.N."/>
        </authorList>
    </citation>
    <scope>NUCLEOTIDE SEQUENCE [LARGE SCALE GENOMIC DNA]</scope>
    <source>
        <strain evidence="5 6">DSM 15345</strain>
    </source>
</reference>
<evidence type="ECO:0000313" key="6">
    <source>
        <dbReference type="Proteomes" id="UP000198703"/>
    </source>
</evidence>
<evidence type="ECO:0000256" key="4">
    <source>
        <dbReference type="SAM" id="SignalP"/>
    </source>
</evidence>
<organism evidence="5 6">
    <name type="scientific">Rubrimonas cliftonensis</name>
    <dbReference type="NCBI Taxonomy" id="89524"/>
    <lineage>
        <taxon>Bacteria</taxon>
        <taxon>Pseudomonadati</taxon>
        <taxon>Pseudomonadota</taxon>
        <taxon>Alphaproteobacteria</taxon>
        <taxon>Rhodobacterales</taxon>
        <taxon>Paracoccaceae</taxon>
        <taxon>Rubrimonas</taxon>
    </lineage>
</organism>
<evidence type="ECO:0000313" key="5">
    <source>
        <dbReference type="EMBL" id="SEA60253.1"/>
    </source>
</evidence>
<dbReference type="InterPro" id="IPR019734">
    <property type="entry name" value="TPR_rpt"/>
</dbReference>
<dbReference type="InterPro" id="IPR051012">
    <property type="entry name" value="CellSynth/LPSAsmb/PSIAsmb"/>
</dbReference>
<dbReference type="RefSeq" id="WP_093254040.1">
    <property type="nucleotide sequence ID" value="NZ_FNQM01000007.1"/>
</dbReference>
<dbReference type="PROSITE" id="PS50005">
    <property type="entry name" value="TPR"/>
    <property type="match status" value="2"/>
</dbReference>
<evidence type="ECO:0000256" key="1">
    <source>
        <dbReference type="ARBA" id="ARBA00022737"/>
    </source>
</evidence>
<dbReference type="EMBL" id="FNQM01000007">
    <property type="protein sequence ID" value="SEA60253.1"/>
    <property type="molecule type" value="Genomic_DNA"/>
</dbReference>
<dbReference type="OrthoDB" id="9800698at2"/>
<keyword evidence="2 3" id="KW-0802">TPR repeat</keyword>
<dbReference type="AlphaFoldDB" id="A0A1H4CIV8"/>
<dbReference type="PANTHER" id="PTHR45586:SF1">
    <property type="entry name" value="LIPOPOLYSACCHARIDE ASSEMBLY PROTEIN B"/>
    <property type="match status" value="1"/>
</dbReference>
<gene>
    <name evidence="5" type="ORF">SAMN05444370_10794</name>
</gene>
<sequence>MTDDLTRPQIAAVGGAPHRLMRAAWAAGAALALAGCAFGAPGPGFGANLGAAADEPAVGFESAMRLGEAAAAGGDLASAVRILRGAAEAEPLAPEPWRALADAYYGAGLWPEAADAYRRLAVLDPASAAARTGLGRTALAQGDATGAEAHFDAALALAPEDVAAMNGLAVSFDLRGRHDAAQRLYDGVLARDPTNRGVMSNRALSRALGGDAAAAAGELDALARARARAPQATHNLALAYALNGEMDKAEMVLSAALTPQEAAENLAFYRSLR</sequence>
<proteinExistence type="predicted"/>
<dbReference type="STRING" id="89524.SAMN05444370_10794"/>
<evidence type="ECO:0000256" key="3">
    <source>
        <dbReference type="PROSITE-ProRule" id="PRU00339"/>
    </source>
</evidence>
<dbReference type="Pfam" id="PF13432">
    <property type="entry name" value="TPR_16"/>
    <property type="match status" value="2"/>
</dbReference>
<dbReference type="PANTHER" id="PTHR45586">
    <property type="entry name" value="TPR REPEAT-CONTAINING PROTEIN PA4667"/>
    <property type="match status" value="1"/>
</dbReference>
<dbReference type="SUPFAM" id="SSF48452">
    <property type="entry name" value="TPR-like"/>
    <property type="match status" value="1"/>
</dbReference>
<protein>
    <submittedName>
        <fullName evidence="5">Flp pilus assembly protein TadD, contains TPR repeats</fullName>
    </submittedName>
</protein>
<dbReference type="SMART" id="SM00028">
    <property type="entry name" value="TPR"/>
    <property type="match status" value="4"/>
</dbReference>
<evidence type="ECO:0000256" key="2">
    <source>
        <dbReference type="ARBA" id="ARBA00022803"/>
    </source>
</evidence>
<feature type="signal peptide" evidence="4">
    <location>
        <begin position="1"/>
        <end position="39"/>
    </location>
</feature>
<name>A0A1H4CIV8_9RHOB</name>
<accession>A0A1H4CIV8</accession>
<keyword evidence="4" id="KW-0732">Signal</keyword>
<keyword evidence="6" id="KW-1185">Reference proteome</keyword>
<feature type="repeat" description="TPR" evidence="3">
    <location>
        <begin position="128"/>
        <end position="161"/>
    </location>
</feature>
<dbReference type="Gene3D" id="1.25.40.10">
    <property type="entry name" value="Tetratricopeptide repeat domain"/>
    <property type="match status" value="2"/>
</dbReference>
<dbReference type="InterPro" id="IPR011990">
    <property type="entry name" value="TPR-like_helical_dom_sf"/>
</dbReference>
<keyword evidence="1" id="KW-0677">Repeat</keyword>
<feature type="chain" id="PRO_5011685087" evidence="4">
    <location>
        <begin position="40"/>
        <end position="273"/>
    </location>
</feature>